<evidence type="ECO:0000313" key="2">
    <source>
        <dbReference type="Proteomes" id="UP001362999"/>
    </source>
</evidence>
<evidence type="ECO:0000313" key="1">
    <source>
        <dbReference type="EMBL" id="KAK7023249.1"/>
    </source>
</evidence>
<dbReference type="Gene3D" id="3.80.10.10">
    <property type="entry name" value="Ribonuclease Inhibitor"/>
    <property type="match status" value="1"/>
</dbReference>
<dbReference type="Proteomes" id="UP001362999">
    <property type="component" value="Unassembled WGS sequence"/>
</dbReference>
<dbReference type="AlphaFoldDB" id="A0AAW0BBP1"/>
<dbReference type="EMBL" id="JAWWNJ010000036">
    <property type="protein sequence ID" value="KAK7023249.1"/>
    <property type="molecule type" value="Genomic_DNA"/>
</dbReference>
<comment type="caution">
    <text evidence="1">The sequence shown here is derived from an EMBL/GenBank/DDBJ whole genome shotgun (WGS) entry which is preliminary data.</text>
</comment>
<dbReference type="InterPro" id="IPR032675">
    <property type="entry name" value="LRR_dom_sf"/>
</dbReference>
<reference evidence="1 2" key="1">
    <citation type="journal article" date="2024" name="J Genomics">
        <title>Draft genome sequencing and assembly of Favolaschia claudopus CIRM-BRFM 2984 isolated from oak limbs.</title>
        <authorList>
            <person name="Navarro D."/>
            <person name="Drula E."/>
            <person name="Chaduli D."/>
            <person name="Cazenave R."/>
            <person name="Ahrendt S."/>
            <person name="Wang J."/>
            <person name="Lipzen A."/>
            <person name="Daum C."/>
            <person name="Barry K."/>
            <person name="Grigoriev I.V."/>
            <person name="Favel A."/>
            <person name="Rosso M.N."/>
            <person name="Martin F."/>
        </authorList>
    </citation>
    <scope>NUCLEOTIDE SEQUENCE [LARGE SCALE GENOMIC DNA]</scope>
    <source>
        <strain evidence="1 2">CIRM-BRFM 2984</strain>
    </source>
</reference>
<accession>A0AAW0BBP1</accession>
<gene>
    <name evidence="1" type="ORF">R3P38DRAFT_2628243</name>
</gene>
<evidence type="ECO:0008006" key="3">
    <source>
        <dbReference type="Google" id="ProtNLM"/>
    </source>
</evidence>
<protein>
    <recommendedName>
        <fullName evidence="3">F-box domain-containing protein</fullName>
    </recommendedName>
</protein>
<organism evidence="1 2">
    <name type="scientific">Favolaschia claudopus</name>
    <dbReference type="NCBI Taxonomy" id="2862362"/>
    <lineage>
        <taxon>Eukaryota</taxon>
        <taxon>Fungi</taxon>
        <taxon>Dikarya</taxon>
        <taxon>Basidiomycota</taxon>
        <taxon>Agaricomycotina</taxon>
        <taxon>Agaricomycetes</taxon>
        <taxon>Agaricomycetidae</taxon>
        <taxon>Agaricales</taxon>
        <taxon>Marasmiineae</taxon>
        <taxon>Mycenaceae</taxon>
        <taxon>Favolaschia</taxon>
    </lineage>
</organism>
<name>A0AAW0BBP1_9AGAR</name>
<dbReference type="SUPFAM" id="SSF52047">
    <property type="entry name" value="RNI-like"/>
    <property type="match status" value="1"/>
</dbReference>
<sequence length="512" mass="57895">MELFEVQSPSIRDRLRYNQPPSDSERLAIQASIHAAQARLGEPPSSTVKAAEIEAYICQYSSLLASIRRLPVDILRSIFLQPFAHEKNGKKFAQPSIIAQYKPNTLGAVCFHWRCITCETAPLWSHLIVLLNRSRRPTIDGLRIALRRSQNVPLDLDFHSAMSRMLWSAEDSDMMQEVLIHCERWARISLTLESRLLQELSPAQNRLQNLHALTLSGDTGDDLLPTLVFSNAPKLRLLKLTRIGGGRTELPPLPWQQLTELCVGTNDDNPELFHRVLSQGEDIRELSLRLSSNPPPLPHVVSSSVQKIIMYGHLGENKHEMKALDRMTTPGLTDLRLVYCRFWDLPVIQAFVRRSSFNLQTLMLLVVPIRARELSLLLELVQTVEVLHLQDLLPNAITNEVVDALNTKISPTPLLPGLTALAVSGTYLSDFGKVLALLESRLTPPDHIPRVAVLDMTLFNVGFSAQSLQKLHSFRVMQGFRFLSVDDARRSMTMQFGFAPRIRWVQELDLQK</sequence>
<proteinExistence type="predicted"/>
<keyword evidence="2" id="KW-1185">Reference proteome</keyword>